<dbReference type="GO" id="GO:0005886">
    <property type="term" value="C:plasma membrane"/>
    <property type="evidence" value="ECO:0007669"/>
    <property type="project" value="UniProtKB-SubCell"/>
</dbReference>
<proteinExistence type="predicted"/>
<comment type="subcellular location">
    <subcellularLocation>
        <location evidence="1">Cell membrane</location>
        <topology evidence="1">Multi-pass membrane protein</topology>
    </subcellularLocation>
</comment>
<evidence type="ECO:0000256" key="1">
    <source>
        <dbReference type="ARBA" id="ARBA00004651"/>
    </source>
</evidence>
<dbReference type="InterPro" id="IPR051461">
    <property type="entry name" value="UPF0750_membrane"/>
</dbReference>
<dbReference type="InterPro" id="IPR003740">
    <property type="entry name" value="YitT"/>
</dbReference>
<dbReference type="InterPro" id="IPR019264">
    <property type="entry name" value="DUF2179"/>
</dbReference>
<dbReference type="Pfam" id="PF10035">
    <property type="entry name" value="DUF2179"/>
    <property type="match status" value="1"/>
</dbReference>
<keyword evidence="3 6" id="KW-0812">Transmembrane</keyword>
<keyword evidence="9" id="KW-1185">Reference proteome</keyword>
<dbReference type="Gene3D" id="3.30.70.120">
    <property type="match status" value="1"/>
</dbReference>
<sequence length="309" mass="33801">MIRKERSRYSNVLACYLSKKTCLTYLYRPLFKEVLRKVKVREYIYVLIGAAIVALTFNLFLLPNQIASGGVSGISTILEAKLNWEPAFVQWAFNIPLFIAGIILLGKNFGVKTLVGTIFLPFVVYLSKDLEPWTHEPLLASIYGGIGIGLGIGIVFKGRASTGGTDLAAQIINKYTGISLGNCVAIIDGLIVVTASIVFSIEQGLYALIALFVTSKTIDLVQIGMRNSKMALIITEKQEEVQSGILTKIDRGVTKLTAHGGYTDFERPILMCVVDQSEFTKLKSLVQSIDSTAFVIVMDASEVLGKGFK</sequence>
<evidence type="ECO:0000256" key="6">
    <source>
        <dbReference type="SAM" id="Phobius"/>
    </source>
</evidence>
<evidence type="ECO:0000313" key="8">
    <source>
        <dbReference type="EMBL" id="PKG22070.1"/>
    </source>
</evidence>
<gene>
    <name evidence="8" type="ORF">CWS01_19055</name>
</gene>
<feature type="transmembrane region" description="Helical" evidence="6">
    <location>
        <begin position="109"/>
        <end position="126"/>
    </location>
</feature>
<keyword evidence="5 6" id="KW-0472">Membrane</keyword>
<dbReference type="OrthoDB" id="1758221at2"/>
<evidence type="ECO:0000256" key="3">
    <source>
        <dbReference type="ARBA" id="ARBA00022692"/>
    </source>
</evidence>
<dbReference type="PANTHER" id="PTHR33545:SF9">
    <property type="entry name" value="UPF0750 MEMBRANE PROTEIN YITE"/>
    <property type="match status" value="1"/>
</dbReference>
<comment type="caution">
    <text evidence="8">The sequence shown here is derived from an EMBL/GenBank/DDBJ whole genome shotgun (WGS) entry which is preliminary data.</text>
</comment>
<accession>A0A2N0YXU4</accession>
<dbReference type="PANTHER" id="PTHR33545">
    <property type="entry name" value="UPF0750 MEMBRANE PROTEIN YITT-RELATED"/>
    <property type="match status" value="1"/>
</dbReference>
<dbReference type="EMBL" id="PISE01000047">
    <property type="protein sequence ID" value="PKG22070.1"/>
    <property type="molecule type" value="Genomic_DNA"/>
</dbReference>
<evidence type="ECO:0000256" key="5">
    <source>
        <dbReference type="ARBA" id="ARBA00023136"/>
    </source>
</evidence>
<evidence type="ECO:0000256" key="4">
    <source>
        <dbReference type="ARBA" id="ARBA00022989"/>
    </source>
</evidence>
<feature type="transmembrane region" description="Helical" evidence="6">
    <location>
        <begin position="138"/>
        <end position="156"/>
    </location>
</feature>
<evidence type="ECO:0000259" key="7">
    <source>
        <dbReference type="Pfam" id="PF10035"/>
    </source>
</evidence>
<dbReference type="AlphaFoldDB" id="A0A2N0YXU4"/>
<feature type="domain" description="DUF2179" evidence="7">
    <location>
        <begin position="251"/>
        <end position="305"/>
    </location>
</feature>
<feature type="transmembrane region" description="Helical" evidence="6">
    <location>
        <begin position="177"/>
        <end position="199"/>
    </location>
</feature>
<feature type="transmembrane region" description="Helical" evidence="6">
    <location>
        <begin position="43"/>
        <end position="62"/>
    </location>
</feature>
<dbReference type="Pfam" id="PF02588">
    <property type="entry name" value="YitT_membrane"/>
    <property type="match status" value="1"/>
</dbReference>
<name>A0A2N0YXU4_9BACI</name>
<evidence type="ECO:0000256" key="2">
    <source>
        <dbReference type="ARBA" id="ARBA00022475"/>
    </source>
</evidence>
<dbReference type="Proteomes" id="UP000233375">
    <property type="component" value="Unassembled WGS sequence"/>
</dbReference>
<dbReference type="PIRSF" id="PIRSF006483">
    <property type="entry name" value="Membrane_protein_YitT"/>
    <property type="match status" value="1"/>
</dbReference>
<feature type="transmembrane region" description="Helical" evidence="6">
    <location>
        <begin position="88"/>
        <end position="104"/>
    </location>
</feature>
<evidence type="ECO:0000313" key="9">
    <source>
        <dbReference type="Proteomes" id="UP000233375"/>
    </source>
</evidence>
<keyword evidence="4 6" id="KW-1133">Transmembrane helix</keyword>
<dbReference type="CDD" id="cd16380">
    <property type="entry name" value="YitT_C"/>
    <property type="match status" value="1"/>
</dbReference>
<keyword evidence="2" id="KW-1003">Cell membrane</keyword>
<dbReference type="InterPro" id="IPR015867">
    <property type="entry name" value="N-reg_PII/ATP_PRibTrfase_C"/>
</dbReference>
<organism evidence="8 9">
    <name type="scientific">Niallia nealsonii</name>
    <dbReference type="NCBI Taxonomy" id="115979"/>
    <lineage>
        <taxon>Bacteria</taxon>
        <taxon>Bacillati</taxon>
        <taxon>Bacillota</taxon>
        <taxon>Bacilli</taxon>
        <taxon>Bacillales</taxon>
        <taxon>Bacillaceae</taxon>
        <taxon>Niallia</taxon>
    </lineage>
</organism>
<reference evidence="8 9" key="1">
    <citation type="journal article" date="2003" name="Int. J. Syst. Evol. Microbiol.">
        <title>Bacillus nealsonii sp. nov., isolated from a spacecraft-assembly facility, whose spores are gamma-radiation resistant.</title>
        <authorList>
            <person name="Venkateswaran K."/>
            <person name="Kempf M."/>
            <person name="Chen F."/>
            <person name="Satomi M."/>
            <person name="Nicholson W."/>
            <person name="Kern R."/>
        </authorList>
    </citation>
    <scope>NUCLEOTIDE SEQUENCE [LARGE SCALE GENOMIC DNA]</scope>
    <source>
        <strain evidence="8 9">FO-92</strain>
    </source>
</reference>
<protein>
    <recommendedName>
        <fullName evidence="7">DUF2179 domain-containing protein</fullName>
    </recommendedName>
</protein>